<evidence type="ECO:0000313" key="17">
    <source>
        <dbReference type="Proteomes" id="UP000228945"/>
    </source>
</evidence>
<keyword evidence="13" id="KW-0732">Signal</keyword>
<evidence type="ECO:0000256" key="6">
    <source>
        <dbReference type="ARBA" id="ARBA00023004"/>
    </source>
</evidence>
<evidence type="ECO:0000256" key="8">
    <source>
        <dbReference type="ARBA" id="ARBA00023077"/>
    </source>
</evidence>
<evidence type="ECO:0000256" key="13">
    <source>
        <dbReference type="SAM" id="SignalP"/>
    </source>
</evidence>
<feature type="chain" id="PRO_5013662538" evidence="13">
    <location>
        <begin position="28"/>
        <end position="734"/>
    </location>
</feature>
<name>A0A2D2B0G8_9CAUL</name>
<dbReference type="CDD" id="cd01347">
    <property type="entry name" value="ligand_gated_channel"/>
    <property type="match status" value="1"/>
</dbReference>
<keyword evidence="3 11" id="KW-1134">Transmembrane beta strand</keyword>
<dbReference type="GO" id="GO:0009279">
    <property type="term" value="C:cell outer membrane"/>
    <property type="evidence" value="ECO:0007669"/>
    <property type="project" value="UniProtKB-SubCell"/>
</dbReference>
<evidence type="ECO:0000256" key="9">
    <source>
        <dbReference type="ARBA" id="ARBA00023136"/>
    </source>
</evidence>
<feature type="signal peptide" evidence="13">
    <location>
        <begin position="1"/>
        <end position="27"/>
    </location>
</feature>
<sequence length="734" mass="79308">MKSFSGRALLASTALCGALGVAAPAVAQDDGAASVEEVIVTAQRREQRLLDVPASVAAVGADAIKDLNIQQVSELSSHVPNLAIDSSTSLNSAVYIRGVGANSRNIGFDTRVGVYMDGVYLGQSPALNQELVDLERVEVLRGPQGALFGKNTVAGAINLISRRPSFDREGYVGLRLGNHEEIQATARYNLPLSDTLAAKLSVNRAQRDGFTKNLYDGSTVGNRDVWSWRAQLRWEATEALSVNISADGLVAREAGEYGNAFTNTFGTALTPGYLQPRTVNLDHQNRDERDVYGAAVEIAYRLASGPTFKSITAWRSTDFFSTNDLDYSPLDLLSVDFDDSYDQYTQEFQLVSGGDGPLGYVAGLYLYQQDSETKRTGRVGSLGPALGVAPGTTLPTAGDLRTRNIALYGNAEYEITEKLTLGAGFRWSWEEKVVDYMINGAGLPALGLATGRFSDSRVDRDFSPTVTATYAFQPRLTGFLRYAKGYKSGGYNLDFVSKTIFPGNLEFEKETASSFEGGLKGELFERRLSFSVTAFQTTFENYQVDQFQQLAGGGVAIVIGNASEVRSRGVELEGVFRPGGGLSIDASLGLQDVEFTSFPGGGSGGADASGKRVPGAAKVQAALGVTYVRPIGDDFELLLHADYSYRGSYYSDIDNLETVVVGGVTVPFDKIPEQGYVNGRIALSRDAQGWEVALWGRNLFDEDNVQIYGGDIFGTRTRRFTAPRTWGVELSARF</sequence>
<organism evidence="16 17">
    <name type="scientific">Caulobacter mirabilis</name>
    <dbReference type="NCBI Taxonomy" id="69666"/>
    <lineage>
        <taxon>Bacteria</taxon>
        <taxon>Pseudomonadati</taxon>
        <taxon>Pseudomonadota</taxon>
        <taxon>Alphaproteobacteria</taxon>
        <taxon>Caulobacterales</taxon>
        <taxon>Caulobacteraceae</taxon>
        <taxon>Caulobacter</taxon>
    </lineage>
</organism>
<evidence type="ECO:0000259" key="15">
    <source>
        <dbReference type="Pfam" id="PF07715"/>
    </source>
</evidence>
<evidence type="ECO:0000313" key="16">
    <source>
        <dbReference type="EMBL" id="ATQ43687.1"/>
    </source>
</evidence>
<keyword evidence="7" id="KW-0406">Ion transport</keyword>
<comment type="subcellular location">
    <subcellularLocation>
        <location evidence="1 11">Cell outer membrane</location>
        <topology evidence="1 11">Multi-pass membrane protein</topology>
    </subcellularLocation>
</comment>
<reference evidence="16 17" key="1">
    <citation type="submission" date="2017-10" db="EMBL/GenBank/DDBJ databases">
        <title>Genome sequence of Caulobacter mirabilis FWC38.</title>
        <authorList>
            <person name="Fiebig A."/>
            <person name="Crosson S."/>
        </authorList>
    </citation>
    <scope>NUCLEOTIDE SEQUENCE [LARGE SCALE GENOMIC DNA]</scope>
    <source>
        <strain evidence="16 17">FWC 38</strain>
    </source>
</reference>
<dbReference type="InterPro" id="IPR039426">
    <property type="entry name" value="TonB-dep_rcpt-like"/>
</dbReference>
<keyword evidence="16" id="KW-0675">Receptor</keyword>
<dbReference type="InterPro" id="IPR000531">
    <property type="entry name" value="Beta-barrel_TonB"/>
</dbReference>
<feature type="domain" description="TonB-dependent receptor plug" evidence="15">
    <location>
        <begin position="49"/>
        <end position="156"/>
    </location>
</feature>
<keyword evidence="4" id="KW-0410">Iron transport</keyword>
<keyword evidence="6" id="KW-0408">Iron</keyword>
<dbReference type="PANTHER" id="PTHR32552">
    <property type="entry name" value="FERRICHROME IRON RECEPTOR-RELATED"/>
    <property type="match status" value="1"/>
</dbReference>
<evidence type="ECO:0000259" key="14">
    <source>
        <dbReference type="Pfam" id="PF00593"/>
    </source>
</evidence>
<keyword evidence="5 11" id="KW-0812">Transmembrane</keyword>
<dbReference type="GO" id="GO:0006826">
    <property type="term" value="P:iron ion transport"/>
    <property type="evidence" value="ECO:0007669"/>
    <property type="project" value="UniProtKB-KW"/>
</dbReference>
<dbReference type="SUPFAM" id="SSF56935">
    <property type="entry name" value="Porins"/>
    <property type="match status" value="1"/>
</dbReference>
<evidence type="ECO:0000256" key="7">
    <source>
        <dbReference type="ARBA" id="ARBA00023065"/>
    </source>
</evidence>
<dbReference type="EMBL" id="CP024201">
    <property type="protein sequence ID" value="ATQ43687.1"/>
    <property type="molecule type" value="Genomic_DNA"/>
</dbReference>
<evidence type="ECO:0000256" key="5">
    <source>
        <dbReference type="ARBA" id="ARBA00022692"/>
    </source>
</evidence>
<evidence type="ECO:0000256" key="1">
    <source>
        <dbReference type="ARBA" id="ARBA00004571"/>
    </source>
</evidence>
<dbReference type="AlphaFoldDB" id="A0A2D2B0G8"/>
<dbReference type="RefSeq" id="WP_099622936.1">
    <property type="nucleotide sequence ID" value="NZ_CP024201.1"/>
</dbReference>
<dbReference type="Pfam" id="PF07715">
    <property type="entry name" value="Plug"/>
    <property type="match status" value="1"/>
</dbReference>
<protein>
    <submittedName>
        <fullName evidence="16">TonB-dependent receptor</fullName>
    </submittedName>
</protein>
<comment type="similarity">
    <text evidence="11 12">Belongs to the TonB-dependent receptor family.</text>
</comment>
<dbReference type="PROSITE" id="PS52016">
    <property type="entry name" value="TONB_DEPENDENT_REC_3"/>
    <property type="match status" value="1"/>
</dbReference>
<keyword evidence="10 11" id="KW-0998">Cell outer membrane</keyword>
<keyword evidence="8 12" id="KW-0798">TonB box</keyword>
<dbReference type="Pfam" id="PF00593">
    <property type="entry name" value="TonB_dep_Rec_b-barrel"/>
    <property type="match status" value="1"/>
</dbReference>
<dbReference type="Proteomes" id="UP000228945">
    <property type="component" value="Chromosome"/>
</dbReference>
<dbReference type="OrthoDB" id="7208812at2"/>
<keyword evidence="17" id="KW-1185">Reference proteome</keyword>
<gene>
    <name evidence="16" type="ORF">CSW64_15440</name>
</gene>
<evidence type="ECO:0000256" key="11">
    <source>
        <dbReference type="PROSITE-ProRule" id="PRU01360"/>
    </source>
</evidence>
<evidence type="ECO:0000256" key="12">
    <source>
        <dbReference type="RuleBase" id="RU003357"/>
    </source>
</evidence>
<dbReference type="KEGG" id="cmb:CSW64_15440"/>
<keyword evidence="2 11" id="KW-0813">Transport</keyword>
<dbReference type="InterPro" id="IPR036942">
    <property type="entry name" value="Beta-barrel_TonB_sf"/>
</dbReference>
<dbReference type="PANTHER" id="PTHR32552:SF81">
    <property type="entry name" value="TONB-DEPENDENT OUTER MEMBRANE RECEPTOR"/>
    <property type="match status" value="1"/>
</dbReference>
<evidence type="ECO:0000256" key="2">
    <source>
        <dbReference type="ARBA" id="ARBA00022448"/>
    </source>
</evidence>
<evidence type="ECO:0000256" key="4">
    <source>
        <dbReference type="ARBA" id="ARBA00022496"/>
    </source>
</evidence>
<feature type="domain" description="TonB-dependent receptor-like beta-barrel" evidence="14">
    <location>
        <begin position="252"/>
        <end position="699"/>
    </location>
</feature>
<evidence type="ECO:0000256" key="10">
    <source>
        <dbReference type="ARBA" id="ARBA00023237"/>
    </source>
</evidence>
<evidence type="ECO:0000256" key="3">
    <source>
        <dbReference type="ARBA" id="ARBA00022452"/>
    </source>
</evidence>
<keyword evidence="9 11" id="KW-0472">Membrane</keyword>
<dbReference type="Gene3D" id="2.40.170.20">
    <property type="entry name" value="TonB-dependent receptor, beta-barrel domain"/>
    <property type="match status" value="1"/>
</dbReference>
<accession>A0A2D2B0G8</accession>
<dbReference type="InterPro" id="IPR012910">
    <property type="entry name" value="Plug_dom"/>
</dbReference>
<proteinExistence type="inferred from homology"/>